<dbReference type="InterPro" id="IPR004840">
    <property type="entry name" value="Amino_acid_permease_CS"/>
</dbReference>
<keyword evidence="9 10" id="KW-0472">Membrane</keyword>
<comment type="caution">
    <text evidence="12">The sequence shown here is derived from an EMBL/GenBank/DDBJ whole genome shotgun (WGS) entry which is preliminary data.</text>
</comment>
<feature type="transmembrane region" description="Helical" evidence="10">
    <location>
        <begin position="193"/>
        <end position="215"/>
    </location>
</feature>
<feature type="domain" description="Amino acid permease/ SLC12A" evidence="11">
    <location>
        <begin position="17"/>
        <end position="419"/>
    </location>
</feature>
<gene>
    <name evidence="12" type="ORF">L8U60_04335</name>
</gene>
<evidence type="ECO:0000256" key="8">
    <source>
        <dbReference type="ARBA" id="ARBA00022989"/>
    </source>
</evidence>
<keyword evidence="13" id="KW-1185">Reference proteome</keyword>
<keyword evidence="3" id="KW-0813">Transport</keyword>
<feature type="transmembrane region" description="Helical" evidence="10">
    <location>
        <begin position="96"/>
        <end position="119"/>
    </location>
</feature>
<keyword evidence="6 10" id="KW-0812">Transmembrane</keyword>
<comment type="subcellular location">
    <subcellularLocation>
        <location evidence="1">Cell inner membrane</location>
        <topology evidence="1">Multi-pass membrane protein</topology>
    </subcellularLocation>
</comment>
<dbReference type="Proteomes" id="UP001146468">
    <property type="component" value="Unassembled WGS sequence"/>
</dbReference>
<evidence type="ECO:0000256" key="6">
    <source>
        <dbReference type="ARBA" id="ARBA00022692"/>
    </source>
</evidence>
<dbReference type="GO" id="GO:0005886">
    <property type="term" value="C:plasma membrane"/>
    <property type="evidence" value="ECO:0007669"/>
    <property type="project" value="UniProtKB-SubCell"/>
</dbReference>
<evidence type="ECO:0000313" key="12">
    <source>
        <dbReference type="EMBL" id="MCZ9293710.1"/>
    </source>
</evidence>
<feature type="transmembrane region" description="Helical" evidence="10">
    <location>
        <begin position="395"/>
        <end position="414"/>
    </location>
</feature>
<keyword evidence="7" id="KW-0029">Amino-acid transport</keyword>
<dbReference type="RefSeq" id="WP_269965153.1">
    <property type="nucleotide sequence ID" value="NZ_JAKMUS010000005.1"/>
</dbReference>
<feature type="transmembrane region" description="Helical" evidence="10">
    <location>
        <begin position="353"/>
        <end position="374"/>
    </location>
</feature>
<dbReference type="Pfam" id="PF00324">
    <property type="entry name" value="AA_permease"/>
    <property type="match status" value="1"/>
</dbReference>
<feature type="transmembrane region" description="Helical" evidence="10">
    <location>
        <begin position="125"/>
        <end position="145"/>
    </location>
</feature>
<feature type="transmembrane region" description="Helical" evidence="10">
    <location>
        <begin position="282"/>
        <end position="306"/>
    </location>
</feature>
<keyword evidence="8 10" id="KW-1133">Transmembrane helix</keyword>
<evidence type="ECO:0000259" key="11">
    <source>
        <dbReference type="Pfam" id="PF00324"/>
    </source>
</evidence>
<accession>A0A9X3LV23</accession>
<evidence type="ECO:0000256" key="3">
    <source>
        <dbReference type="ARBA" id="ARBA00022448"/>
    </source>
</evidence>
<feature type="transmembrane region" description="Helical" evidence="10">
    <location>
        <begin position="40"/>
        <end position="60"/>
    </location>
</feature>
<evidence type="ECO:0000313" key="13">
    <source>
        <dbReference type="Proteomes" id="UP001146468"/>
    </source>
</evidence>
<keyword evidence="5" id="KW-0997">Cell inner membrane</keyword>
<evidence type="ECO:0000256" key="9">
    <source>
        <dbReference type="ARBA" id="ARBA00023136"/>
    </source>
</evidence>
<evidence type="ECO:0000256" key="7">
    <source>
        <dbReference type="ARBA" id="ARBA00022970"/>
    </source>
</evidence>
<dbReference type="GO" id="GO:0006865">
    <property type="term" value="P:amino acid transport"/>
    <property type="evidence" value="ECO:0007669"/>
    <property type="project" value="UniProtKB-KW"/>
</dbReference>
<name>A0A9X3LV23_9CORY</name>
<dbReference type="PROSITE" id="PS00218">
    <property type="entry name" value="AMINO_ACID_PERMEASE_1"/>
    <property type="match status" value="1"/>
</dbReference>
<sequence length="448" mass="48336">MHNVDHGLHRAMKSRQLHMIALGSAIGTGLFLGSAESINYAGPAVLVTFLIVGVIVYLLMRMLGEMAVANPVSGSFAAYAREYISPRAGFIAGWNWWYTTIVVGMIELTAMGTFLDFWFPDIPHWVTALVTLIIVLVINAARVSIFAEAEYWLSLIKVLALVAMIILGFILVLNPSSEAGFHNLTVHGGFFPMGATGVVFSLVAVTFTFGGIMSVGTAAGEAENPERTIPKAINSIIWRILVFYIGGMSVILLLAPWDEQGASESPFVRVLTFVGIDGAAHLLNLVIMAAVASVCNTMTYSGARMLRDLSRNGQAPSYFAHTTQKGLPLRALLFNGALMGSVVLLNYFFEGKIFTILLAVVVGSELITWAAVNFAHLNFRKRGYSSSFKAPLFPVANYICAAYFVLVLVLMAMLPDYRVGLAAMGVWAVILFAVASLSRSAGESTPAT</sequence>
<dbReference type="PIRSF" id="PIRSF006060">
    <property type="entry name" value="AA_transporter"/>
    <property type="match status" value="1"/>
</dbReference>
<dbReference type="PANTHER" id="PTHR43495:SF4">
    <property type="entry name" value="AROMATIC AMINO ACID TRANSPORT PROTEIN AROP"/>
    <property type="match status" value="1"/>
</dbReference>
<dbReference type="EMBL" id="JAKMUS010000005">
    <property type="protein sequence ID" value="MCZ9293710.1"/>
    <property type="molecule type" value="Genomic_DNA"/>
</dbReference>
<keyword evidence="4" id="KW-1003">Cell membrane</keyword>
<evidence type="ECO:0000256" key="10">
    <source>
        <dbReference type="SAM" id="Phobius"/>
    </source>
</evidence>
<dbReference type="FunFam" id="1.20.1740.10:FF:000001">
    <property type="entry name" value="Amino acid permease"/>
    <property type="match status" value="1"/>
</dbReference>
<dbReference type="GO" id="GO:0055085">
    <property type="term" value="P:transmembrane transport"/>
    <property type="evidence" value="ECO:0007669"/>
    <property type="project" value="InterPro"/>
</dbReference>
<proteinExistence type="inferred from homology"/>
<comment type="similarity">
    <text evidence="2">Belongs to the amino acid-polyamine-organocation (APC) superfamily. Amino acid transporter (AAT) (TC 2.A.3.1) family.</text>
</comment>
<evidence type="ECO:0000256" key="1">
    <source>
        <dbReference type="ARBA" id="ARBA00004429"/>
    </source>
</evidence>
<feature type="transmembrane region" description="Helical" evidence="10">
    <location>
        <begin position="236"/>
        <end position="257"/>
    </location>
</feature>
<protein>
    <submittedName>
        <fullName evidence="12">Amino acid permease</fullName>
    </submittedName>
</protein>
<dbReference type="InterPro" id="IPR004841">
    <property type="entry name" value="AA-permease/SLC12A_dom"/>
</dbReference>
<dbReference type="Gene3D" id="1.20.1740.10">
    <property type="entry name" value="Amino acid/polyamine transporter I"/>
    <property type="match status" value="1"/>
</dbReference>
<feature type="transmembrane region" description="Helical" evidence="10">
    <location>
        <begin position="152"/>
        <end position="173"/>
    </location>
</feature>
<reference evidence="12" key="1">
    <citation type="submission" date="2022-02" db="EMBL/GenBank/DDBJ databases">
        <title>Corynebacterium sp. from urogenital microbiome.</title>
        <authorList>
            <person name="Cappelli E.A."/>
            <person name="Ribeiro T.G."/>
            <person name="Peixe L."/>
        </authorList>
    </citation>
    <scope>NUCLEOTIDE SEQUENCE</scope>
    <source>
        <strain evidence="12">C8Ua_172</strain>
    </source>
</reference>
<dbReference type="PANTHER" id="PTHR43495">
    <property type="entry name" value="GABA PERMEASE"/>
    <property type="match status" value="1"/>
</dbReference>
<organism evidence="12 13">
    <name type="scientific">Corynebacterium meitnerae</name>
    <dbReference type="NCBI Taxonomy" id="2913498"/>
    <lineage>
        <taxon>Bacteria</taxon>
        <taxon>Bacillati</taxon>
        <taxon>Actinomycetota</taxon>
        <taxon>Actinomycetes</taxon>
        <taxon>Mycobacteriales</taxon>
        <taxon>Corynebacteriaceae</taxon>
        <taxon>Corynebacterium</taxon>
    </lineage>
</organism>
<evidence type="ECO:0000256" key="5">
    <source>
        <dbReference type="ARBA" id="ARBA00022519"/>
    </source>
</evidence>
<feature type="transmembrane region" description="Helical" evidence="10">
    <location>
        <begin position="420"/>
        <end position="438"/>
    </location>
</feature>
<feature type="transmembrane region" description="Helical" evidence="10">
    <location>
        <begin position="327"/>
        <end position="347"/>
    </location>
</feature>
<dbReference type="AlphaFoldDB" id="A0A9X3LV23"/>
<evidence type="ECO:0000256" key="2">
    <source>
        <dbReference type="ARBA" id="ARBA00008583"/>
    </source>
</evidence>
<feature type="transmembrane region" description="Helical" evidence="10">
    <location>
        <begin position="17"/>
        <end position="34"/>
    </location>
</feature>
<evidence type="ECO:0000256" key="4">
    <source>
        <dbReference type="ARBA" id="ARBA00022475"/>
    </source>
</evidence>